<accession>A0A9E8A9F5</accession>
<proteinExistence type="predicted"/>
<gene>
    <name evidence="1" type="ORF">NWE54_25505</name>
</gene>
<dbReference type="InterPro" id="IPR013785">
    <property type="entry name" value="Aldolase_TIM"/>
</dbReference>
<evidence type="ECO:0000313" key="1">
    <source>
        <dbReference type="EMBL" id="UZF89930.1"/>
    </source>
</evidence>
<protein>
    <submittedName>
        <fullName evidence="1">4-hydroxythreonine-4-phosphate dehydrogenase</fullName>
    </submittedName>
</protein>
<dbReference type="Gene3D" id="3.20.20.70">
    <property type="entry name" value="Aldolase class I"/>
    <property type="match status" value="1"/>
</dbReference>
<dbReference type="InterPro" id="IPR011060">
    <property type="entry name" value="RibuloseP-bd_barrel"/>
</dbReference>
<dbReference type="EMBL" id="CP102774">
    <property type="protein sequence ID" value="UZF89930.1"/>
    <property type="molecule type" value="Genomic_DNA"/>
</dbReference>
<name>A0A9E8A9F5_9HYPH</name>
<organism evidence="1">
    <name type="scientific">Bosea sp. NBC_00436</name>
    <dbReference type="NCBI Taxonomy" id="2969620"/>
    <lineage>
        <taxon>Bacteria</taxon>
        <taxon>Pseudomonadati</taxon>
        <taxon>Pseudomonadota</taxon>
        <taxon>Alphaproteobacteria</taxon>
        <taxon>Hyphomicrobiales</taxon>
        <taxon>Boseaceae</taxon>
        <taxon>Bosea</taxon>
    </lineage>
</organism>
<reference evidence="1" key="1">
    <citation type="submission" date="2022-08" db="EMBL/GenBank/DDBJ databases">
        <title>Complete Genome Sequences of 2 Bosea sp. soil isolates.</title>
        <authorList>
            <person name="Alvarez Arevalo M."/>
            <person name="Sterndorff E.B."/>
            <person name="Faurdal D."/>
            <person name="Joergensen T.S."/>
            <person name="Weber T."/>
        </authorList>
    </citation>
    <scope>NUCLEOTIDE SEQUENCE</scope>
    <source>
        <strain evidence="1">NBC_00436</strain>
    </source>
</reference>
<sequence>MAGLDFIFMLTRNDRTVPEAIDHVATALQAGIRHIGFKDIGLPFGELRTVHRLIKAGGATSHLEVISLDRASEIASVRAAIDLGVDNLLGGTHVEDVLPLLRGTGIRYYPFAGRISGHPSILEGSIAEIADSARAIANRDGVNGLDLLAYRSQTDVEALIAAVCAATDKPVLVAGSIDRPEQIEAIRHSGAAGFTIGTAALEGRFPASSSALRAQLDAIIACH</sequence>
<dbReference type="AlphaFoldDB" id="A0A9E8A9F5"/>
<dbReference type="SUPFAM" id="SSF51366">
    <property type="entry name" value="Ribulose-phoshate binding barrel"/>
    <property type="match status" value="1"/>
</dbReference>